<dbReference type="InterPro" id="IPR004638">
    <property type="entry name" value="EmrB-like"/>
</dbReference>
<keyword evidence="12" id="KW-1185">Reference proteome</keyword>
<evidence type="ECO:0000256" key="4">
    <source>
        <dbReference type="ARBA" id="ARBA00022692"/>
    </source>
</evidence>
<organism evidence="11 12">
    <name type="scientific">Kitasatospora arboriphila</name>
    <dbReference type="NCBI Taxonomy" id="258052"/>
    <lineage>
        <taxon>Bacteria</taxon>
        <taxon>Bacillati</taxon>
        <taxon>Actinomycetota</taxon>
        <taxon>Actinomycetes</taxon>
        <taxon>Kitasatosporales</taxon>
        <taxon>Streptomycetaceae</taxon>
        <taxon>Kitasatospora</taxon>
    </lineage>
</organism>
<dbReference type="Pfam" id="PF07690">
    <property type="entry name" value="MFS_1"/>
    <property type="match status" value="1"/>
</dbReference>
<feature type="transmembrane region" description="Helical" evidence="9">
    <location>
        <begin position="433"/>
        <end position="452"/>
    </location>
</feature>
<feature type="region of interest" description="Disordered" evidence="8">
    <location>
        <begin position="462"/>
        <end position="504"/>
    </location>
</feature>
<keyword evidence="3" id="KW-1003">Cell membrane</keyword>
<sequence>MSTRLSQRRVVPIMTVLTTFICIVDGAITTVALPGIARQFALTPAALTGVVVVYPVCLAMMVPASAWLVERFGGRRMLLLSLAAFTGASALCGAAPGLGALVGARALQGLAAGLLMPTSQALLFRTFTQAEQVRLARLLIIPQQIAPAIAPLLGGALVTGLSWRWVFWVNVPVGAAAVLFGLLFLAEHRDHAAGRLDLPGLLLSAAGTAALMYGVCTGPEAGWTGPQALGPLVAGAVLLAAAVTVELRTAEPILRLRLFGDRLFRDTNLICLVGYVPIMGAMFLGPLYIQEARGGSALDSGSTTFTEAFGVLLTMQLVGAVYARIGPRVIIGTGMLGVAGVLLLFAAADEHTGLWAFRGYMFLLGLAMGGVFMPTTIASFSTVSKADVAHAATLNTVVRQTGNALAPAVVTTVLVLGAGGPEQAHPPLAAYRTAYLVLAAIAVATGLFAFTVPDALARRAAAAPRPSLQGRGDLRTADGGGPADLHPARGTAVPAPGPRRSTRP</sequence>
<dbReference type="EMBL" id="BAAALD010000022">
    <property type="protein sequence ID" value="GAA1083289.1"/>
    <property type="molecule type" value="Genomic_DNA"/>
</dbReference>
<dbReference type="Proteomes" id="UP001499987">
    <property type="component" value="Unassembled WGS sequence"/>
</dbReference>
<keyword evidence="5 9" id="KW-1133">Transmembrane helix</keyword>
<dbReference type="PROSITE" id="PS50850">
    <property type="entry name" value="MFS"/>
    <property type="match status" value="1"/>
</dbReference>
<feature type="domain" description="Major facilitator superfamily (MFS) profile" evidence="10">
    <location>
        <begin position="11"/>
        <end position="457"/>
    </location>
</feature>
<evidence type="ECO:0000313" key="12">
    <source>
        <dbReference type="Proteomes" id="UP001499987"/>
    </source>
</evidence>
<evidence type="ECO:0000313" key="11">
    <source>
        <dbReference type="EMBL" id="GAA1083289.1"/>
    </source>
</evidence>
<comment type="caution">
    <text evidence="11">The sequence shown here is derived from an EMBL/GenBank/DDBJ whole genome shotgun (WGS) entry which is preliminary data.</text>
</comment>
<keyword evidence="6 9" id="KW-0472">Membrane</keyword>
<dbReference type="RefSeq" id="WP_344623915.1">
    <property type="nucleotide sequence ID" value="NZ_BAAALD010000022.1"/>
</dbReference>
<feature type="transmembrane region" description="Helical" evidence="9">
    <location>
        <begin position="198"/>
        <end position="216"/>
    </location>
</feature>
<dbReference type="Gene3D" id="1.20.1720.10">
    <property type="entry name" value="Multidrug resistance protein D"/>
    <property type="match status" value="1"/>
</dbReference>
<feature type="transmembrane region" description="Helical" evidence="9">
    <location>
        <begin position="45"/>
        <end position="69"/>
    </location>
</feature>
<dbReference type="SUPFAM" id="SSF103473">
    <property type="entry name" value="MFS general substrate transporter"/>
    <property type="match status" value="1"/>
</dbReference>
<protein>
    <submittedName>
        <fullName evidence="11">MDR family MFS transporter</fullName>
    </submittedName>
</protein>
<feature type="transmembrane region" description="Helical" evidence="9">
    <location>
        <begin position="404"/>
        <end position="421"/>
    </location>
</feature>
<feature type="transmembrane region" description="Helical" evidence="9">
    <location>
        <begin position="165"/>
        <end position="186"/>
    </location>
</feature>
<evidence type="ECO:0000256" key="7">
    <source>
        <dbReference type="ARBA" id="ARBA00023251"/>
    </source>
</evidence>
<feature type="transmembrane region" description="Helical" evidence="9">
    <location>
        <begin position="301"/>
        <end position="322"/>
    </location>
</feature>
<keyword evidence="4 9" id="KW-0812">Transmembrane</keyword>
<evidence type="ECO:0000256" key="9">
    <source>
        <dbReference type="SAM" id="Phobius"/>
    </source>
</evidence>
<evidence type="ECO:0000256" key="3">
    <source>
        <dbReference type="ARBA" id="ARBA00022475"/>
    </source>
</evidence>
<evidence type="ECO:0000256" key="1">
    <source>
        <dbReference type="ARBA" id="ARBA00004651"/>
    </source>
</evidence>
<dbReference type="PANTHER" id="PTHR42718:SF46">
    <property type="entry name" value="BLR6921 PROTEIN"/>
    <property type="match status" value="1"/>
</dbReference>
<proteinExistence type="predicted"/>
<feature type="transmembrane region" description="Helical" evidence="9">
    <location>
        <begin position="228"/>
        <end position="247"/>
    </location>
</feature>
<feature type="transmembrane region" description="Helical" evidence="9">
    <location>
        <begin position="136"/>
        <end position="159"/>
    </location>
</feature>
<dbReference type="NCBIfam" id="TIGR00711">
    <property type="entry name" value="efflux_EmrB"/>
    <property type="match status" value="1"/>
</dbReference>
<dbReference type="Gene3D" id="1.20.1250.20">
    <property type="entry name" value="MFS general substrate transporter like domains"/>
    <property type="match status" value="1"/>
</dbReference>
<gene>
    <name evidence="11" type="ORF">GCM10009663_28080</name>
</gene>
<evidence type="ECO:0000256" key="8">
    <source>
        <dbReference type="SAM" id="MobiDB-lite"/>
    </source>
</evidence>
<feature type="transmembrane region" description="Helical" evidence="9">
    <location>
        <begin position="268"/>
        <end position="289"/>
    </location>
</feature>
<evidence type="ECO:0000256" key="2">
    <source>
        <dbReference type="ARBA" id="ARBA00022448"/>
    </source>
</evidence>
<dbReference type="PANTHER" id="PTHR42718">
    <property type="entry name" value="MAJOR FACILITATOR SUPERFAMILY MULTIDRUG TRANSPORTER MFSC"/>
    <property type="match status" value="1"/>
</dbReference>
<evidence type="ECO:0000259" key="10">
    <source>
        <dbReference type="PROSITE" id="PS50850"/>
    </source>
</evidence>
<dbReference type="InterPro" id="IPR011701">
    <property type="entry name" value="MFS"/>
</dbReference>
<keyword evidence="7" id="KW-0046">Antibiotic resistance</keyword>
<evidence type="ECO:0000256" key="5">
    <source>
        <dbReference type="ARBA" id="ARBA00022989"/>
    </source>
</evidence>
<keyword evidence="2" id="KW-0813">Transport</keyword>
<comment type="subcellular location">
    <subcellularLocation>
        <location evidence="1">Cell membrane</location>
        <topology evidence="1">Multi-pass membrane protein</topology>
    </subcellularLocation>
</comment>
<reference evidence="11 12" key="1">
    <citation type="journal article" date="2019" name="Int. J. Syst. Evol. Microbiol.">
        <title>The Global Catalogue of Microorganisms (GCM) 10K type strain sequencing project: providing services to taxonomists for standard genome sequencing and annotation.</title>
        <authorList>
            <consortium name="The Broad Institute Genomics Platform"/>
            <consortium name="The Broad Institute Genome Sequencing Center for Infectious Disease"/>
            <person name="Wu L."/>
            <person name="Ma J."/>
        </authorList>
    </citation>
    <scope>NUCLEOTIDE SEQUENCE [LARGE SCALE GENOMIC DNA]</scope>
    <source>
        <strain evidence="11 12">JCM 13002</strain>
    </source>
</reference>
<feature type="transmembrane region" description="Helical" evidence="9">
    <location>
        <begin position="78"/>
        <end position="100"/>
    </location>
</feature>
<accession>A0ABN1TGN8</accession>
<evidence type="ECO:0000256" key="6">
    <source>
        <dbReference type="ARBA" id="ARBA00023136"/>
    </source>
</evidence>
<feature type="transmembrane region" description="Helical" evidence="9">
    <location>
        <begin position="329"/>
        <end position="348"/>
    </location>
</feature>
<name>A0ABN1TGN8_9ACTN</name>
<feature type="transmembrane region" description="Helical" evidence="9">
    <location>
        <begin position="360"/>
        <end position="383"/>
    </location>
</feature>
<dbReference type="InterPro" id="IPR036259">
    <property type="entry name" value="MFS_trans_sf"/>
</dbReference>
<dbReference type="InterPro" id="IPR020846">
    <property type="entry name" value="MFS_dom"/>
</dbReference>
<feature type="transmembrane region" description="Helical" evidence="9">
    <location>
        <begin position="12"/>
        <end position="33"/>
    </location>
</feature>
<feature type="transmembrane region" description="Helical" evidence="9">
    <location>
        <begin position="106"/>
        <end position="124"/>
    </location>
</feature>